<reference evidence="4" key="1">
    <citation type="submission" date="2018-05" db="EMBL/GenBank/DDBJ databases">
        <authorList>
            <person name="Li X."/>
        </authorList>
    </citation>
    <scope>NUCLEOTIDE SEQUENCE [LARGE SCALE GENOMIC DNA]</scope>
    <source>
        <strain evidence="4">YIM 73061</strain>
    </source>
</reference>
<dbReference type="Proteomes" id="UP000249725">
    <property type="component" value="Unassembled WGS sequence"/>
</dbReference>
<dbReference type="GO" id="GO:0046685">
    <property type="term" value="P:response to arsenic-containing substance"/>
    <property type="evidence" value="ECO:0007669"/>
    <property type="project" value="UniProtKB-KW"/>
</dbReference>
<dbReference type="SUPFAM" id="SSF52788">
    <property type="entry name" value="Phosphotyrosine protein phosphatases I"/>
    <property type="match status" value="1"/>
</dbReference>
<evidence type="ECO:0000313" key="3">
    <source>
        <dbReference type="EMBL" id="RAK52604.1"/>
    </source>
</evidence>
<dbReference type="AlphaFoldDB" id="A0A328AGM9"/>
<organism evidence="3 4">
    <name type="scientific">Phenylobacterium deserti</name>
    <dbReference type="NCBI Taxonomy" id="1914756"/>
    <lineage>
        <taxon>Bacteria</taxon>
        <taxon>Pseudomonadati</taxon>
        <taxon>Pseudomonadota</taxon>
        <taxon>Alphaproteobacteria</taxon>
        <taxon>Caulobacterales</taxon>
        <taxon>Caulobacteraceae</taxon>
        <taxon>Phenylobacterium</taxon>
    </lineage>
</organism>
<evidence type="ECO:0000259" key="2">
    <source>
        <dbReference type="SMART" id="SM00226"/>
    </source>
</evidence>
<keyword evidence="1" id="KW-0059">Arsenical resistance</keyword>
<sequence>MPLSDEQAPTRPSAVLFACNFNRVRSPMAEALLKRLVGDQVFVDSCGLKPSSADQRAVEGEGVDPFAEAVMGELGCDLSRHRPKTFGELNDDSFDLVISLTPEAQHTAVELSRGRATEIEYWPTFDPTLVEGAREARIAAYREVRDALAARIAKRFGG</sequence>
<proteinExistence type="predicted"/>
<dbReference type="InterPro" id="IPR023485">
    <property type="entry name" value="Ptyr_pPase"/>
</dbReference>
<evidence type="ECO:0000256" key="1">
    <source>
        <dbReference type="ARBA" id="ARBA00022849"/>
    </source>
</evidence>
<dbReference type="OrthoDB" id="9799372at2"/>
<comment type="caution">
    <text evidence="3">The sequence shown here is derived from an EMBL/GenBank/DDBJ whole genome shotgun (WGS) entry which is preliminary data.</text>
</comment>
<dbReference type="PANTHER" id="PTHR43428">
    <property type="entry name" value="ARSENATE REDUCTASE"/>
    <property type="match status" value="1"/>
</dbReference>
<dbReference type="Gene3D" id="3.40.50.2300">
    <property type="match status" value="1"/>
</dbReference>
<protein>
    <submittedName>
        <fullName evidence="3">Low molecular weight phosphatase family protein</fullName>
    </submittedName>
</protein>
<gene>
    <name evidence="3" type="ORF">DJ018_10380</name>
</gene>
<accession>A0A328AGM9</accession>
<dbReference type="InterPro" id="IPR036196">
    <property type="entry name" value="Ptyr_pPase_sf"/>
</dbReference>
<feature type="domain" description="Phosphotyrosine protein phosphatase I" evidence="2">
    <location>
        <begin position="13"/>
        <end position="158"/>
    </location>
</feature>
<dbReference type="RefSeq" id="WP_111514890.1">
    <property type="nucleotide sequence ID" value="NZ_QFYR01000002.1"/>
</dbReference>
<evidence type="ECO:0000313" key="4">
    <source>
        <dbReference type="Proteomes" id="UP000249725"/>
    </source>
</evidence>
<dbReference type="SMART" id="SM00226">
    <property type="entry name" value="LMWPc"/>
    <property type="match status" value="1"/>
</dbReference>
<dbReference type="EMBL" id="QFYR01000002">
    <property type="protein sequence ID" value="RAK52604.1"/>
    <property type="molecule type" value="Genomic_DNA"/>
</dbReference>
<name>A0A328AGM9_9CAUL</name>
<dbReference type="PANTHER" id="PTHR43428:SF1">
    <property type="entry name" value="ARSENATE REDUCTASE"/>
    <property type="match status" value="1"/>
</dbReference>
<dbReference type="Pfam" id="PF01451">
    <property type="entry name" value="LMWPc"/>
    <property type="match status" value="1"/>
</dbReference>
<keyword evidence="4" id="KW-1185">Reference proteome</keyword>